<dbReference type="GO" id="GO:0090374">
    <property type="term" value="P:oligopeptide export from mitochondrion"/>
    <property type="evidence" value="ECO:0007669"/>
    <property type="project" value="TreeGrafter"/>
</dbReference>
<feature type="transmembrane region" description="Helical" evidence="13">
    <location>
        <begin position="602"/>
        <end position="620"/>
    </location>
</feature>
<evidence type="ECO:0000256" key="12">
    <source>
        <dbReference type="SAM" id="MobiDB-lite"/>
    </source>
</evidence>
<dbReference type="InterPro" id="IPR003439">
    <property type="entry name" value="ABC_transporter-like_ATP-bd"/>
</dbReference>
<feature type="transmembrane region" description="Helical" evidence="13">
    <location>
        <begin position="1115"/>
        <end position="1140"/>
    </location>
</feature>
<keyword evidence="11" id="KW-0325">Glycoprotein</keyword>
<dbReference type="PROSITE" id="PS50929">
    <property type="entry name" value="ABC_TM1F"/>
    <property type="match status" value="2"/>
</dbReference>
<dbReference type="InterPro" id="IPR036640">
    <property type="entry name" value="ABC1_TM_sf"/>
</dbReference>
<keyword evidence="4 13" id="KW-0812">Transmembrane</keyword>
<dbReference type="FunFam" id="1.20.1560.10:FF:000009">
    <property type="entry name" value="ABC transporter B family member 1"/>
    <property type="match status" value="1"/>
</dbReference>
<keyword evidence="8" id="KW-1278">Translocase</keyword>
<feature type="compositionally biased region" description="Basic and acidic residues" evidence="12">
    <location>
        <begin position="237"/>
        <end position="333"/>
    </location>
</feature>
<feature type="transmembrane region" description="Helical" evidence="13">
    <location>
        <begin position="1263"/>
        <end position="1282"/>
    </location>
</feature>
<accession>A0A814JQM5</accession>
<dbReference type="CDD" id="cd18578">
    <property type="entry name" value="ABC_6TM_Pgp_ABCB1_D2_like"/>
    <property type="match status" value="1"/>
</dbReference>
<dbReference type="GO" id="GO:0005524">
    <property type="term" value="F:ATP binding"/>
    <property type="evidence" value="ECO:0007669"/>
    <property type="project" value="UniProtKB-KW"/>
</dbReference>
<evidence type="ECO:0000256" key="13">
    <source>
        <dbReference type="SAM" id="Phobius"/>
    </source>
</evidence>
<evidence type="ECO:0000313" key="16">
    <source>
        <dbReference type="EMBL" id="CAF1040901.1"/>
    </source>
</evidence>
<evidence type="ECO:0000313" key="17">
    <source>
        <dbReference type="Proteomes" id="UP000663864"/>
    </source>
</evidence>
<feature type="transmembrane region" description="Helical" evidence="13">
    <location>
        <begin position="1346"/>
        <end position="1367"/>
    </location>
</feature>
<feature type="transmembrane region" description="Helical" evidence="13">
    <location>
        <begin position="1382"/>
        <end position="1407"/>
    </location>
</feature>
<dbReference type="InterPro" id="IPR039421">
    <property type="entry name" value="Type_1_exporter"/>
</dbReference>
<dbReference type="FunFam" id="1.20.1560.10:FF:000018">
    <property type="entry name" value="ATP-binding cassette subfamily B member 11"/>
    <property type="match status" value="1"/>
</dbReference>
<evidence type="ECO:0000256" key="5">
    <source>
        <dbReference type="ARBA" id="ARBA00022737"/>
    </source>
</evidence>
<keyword evidence="10 13" id="KW-0472">Membrane</keyword>
<feature type="transmembrane region" description="Helical" evidence="13">
    <location>
        <begin position="711"/>
        <end position="734"/>
    </location>
</feature>
<evidence type="ECO:0000259" key="15">
    <source>
        <dbReference type="PROSITE" id="PS50929"/>
    </source>
</evidence>
<dbReference type="Pfam" id="PF00005">
    <property type="entry name" value="ABC_tran"/>
    <property type="match status" value="2"/>
</dbReference>
<dbReference type="CDD" id="cd18577">
    <property type="entry name" value="ABC_6TM_Pgp_ABCB1_D1_like"/>
    <property type="match status" value="1"/>
</dbReference>
<dbReference type="SUPFAM" id="SSF52540">
    <property type="entry name" value="P-loop containing nucleoside triphosphate hydrolases"/>
    <property type="match status" value="3"/>
</dbReference>
<feature type="region of interest" description="Disordered" evidence="12">
    <location>
        <begin position="58"/>
        <end position="344"/>
    </location>
</feature>
<feature type="transmembrane region" description="Helical" evidence="13">
    <location>
        <begin position="1239"/>
        <end position="1257"/>
    </location>
</feature>
<feature type="transmembrane region" description="Helical" evidence="13">
    <location>
        <begin position="502"/>
        <end position="526"/>
    </location>
</feature>
<keyword evidence="9 13" id="KW-1133">Transmembrane helix</keyword>
<comment type="similarity">
    <text evidence="2">Belongs to the ABC transporter superfamily. ABCB family. Multidrug resistance exporter (TC 3.A.1.201) subfamily.</text>
</comment>
<sequence>MSDSTTEIKSDDINSNPSFIHDDQPKHESIDKHMDNVSEKHYSNEISIPNEYVIIDHSYDNYPHDSHPHDDHPHDNHFHDNQPHDTHPHDNHLHDNQPHDNPLHDNPLHGNQPHDNQPHDTHPHDNYPHDNHLHDNPLHDNQPHDDHSHDNQPHDNHPYGNHPHDNQPHDIHPHDNPLHYNPLHDNSLHDNQPPDNPLHDNSLHDNQPRDNPLHDNRPHDNQPHDNQPHDNQPYDNQPHDTHPHDNYPCDNPLHDNQPHDNHSHDNQPHDTHPHGNHPHDNHSHDNQPHDNHSHDNQPHDTHPHGNHPHDNQPHDIHPHGNHPHDNPLHDIHPNDNYLDDNNDLSNDAQEKQLEEELDDIDALQQIQADISDPPGAAEMTQHTSVRSKQLISLSKIPFFRQSKEPKKPKARRLKMHEIFRFADKWDILLMIIGAIAAIAAGGLFPVMLYLYRGVINNLLDIGKIQTNVTAVNDIIRQSSECFVVPNKAANTESIHEAILKIIRYYVIIGFSSILCYWIAWSTWLLAAERQVRRIRYALFRNILRQEIGWFDVHNAGELSNRLIDDLDKIKDGINDQVPDFISLLSRMLGAVIYSLATGWKLTLVFLSISPLIIITFNVIIKFTIKEIKAFAVASSIAQEVIQNIRTVTAFHGQAKEEERFVTNLNVAKKIGIKKGIYIGISQCLSQIFTFMAFTVTLWYGPKLMRTECMTYTGGTVLVVFVACMVATTSTAQFIPNFQNFAEALGSGSYVFETLDRQTTIDAMNDEGDKPQQIIGDIEFDNVTFTYPARLETSILNNLSLKISSGKTVALVGASGCGKSTIIQLIQRFYDPDQGRVLLDGKDIKTLNVAWLRSHIGIVSQEPVLFTGSIEDNIRFGKQDATDEEVQAAAKMANAHDFIMILPENYKATSADKLSGGQKQRVAIARALATSADKLSGGQKQRVAIARALVSNPRILLLDEATSALDNASERVVQDALDKAKAGRTTIVIAHRLSTIRNADLIIGLERGKVVESGTHDDLMKHKGLYYELVTAQAQKEKEKEDEEDMDIEDEEVKREFVRRRSSYRRYSKISDISIGDFIENADDDDETTPDVSLKKNKLIPTPFAFKIFKLNAPEWPWILMGVICSLIFGATQPIFALLFAQIYGLFAEPDLKKQDHLTSLYAGLMFLIGALGGIAQFLTNLGFAKSGEELTLRMRKLTFSAIIRQEMGYFDYEINSVGALVTRLSSDAAALKGMTGVRIGIIVQAISAFVTAIVIAFTSGWKLTFIVLCFIPLLTFAGKMQGKKQGGAGKSKGKDSFSEQGGQHATQAIEHIRTVVALHQEMHFIGLYENAFNQEFKKQMYHLHRVGLGAAIANSVIYFLHCATFSYGSKLVNDKEMTYDNVFRVFIVITFAMITVGRSMAMIPGYAKAKNAASRIMRLNDRQSEINPHDESGIILNEVIGNIEFHDIHFRYTTRPTVRILTNFSLKCSSSSTTALVGPSGSGKSTTIALLQRFYDPLKGKILLDGNDIKALNIRWLRSIMGLVQQEPVLFNLSIRDNIAYGDNSREVTQNEIETAARMANIHELIISLPQGYETLCGAKGSQLSGGQKQRIAIARALIRSPKILLLDEATSALDNKSEKVVQVALDKARSGRTCLTIAHRLSTIQNSEKIAVVDRGKMKEEGTHDELLDLNGIYAKLASAQNPQLKYRTVPKPKQKPKPQSQFLSANTITNVKHT</sequence>
<evidence type="ECO:0000256" key="4">
    <source>
        <dbReference type="ARBA" id="ARBA00022692"/>
    </source>
</evidence>
<evidence type="ECO:0000256" key="6">
    <source>
        <dbReference type="ARBA" id="ARBA00022741"/>
    </source>
</evidence>
<dbReference type="InterPro" id="IPR003593">
    <property type="entry name" value="AAA+_ATPase"/>
</dbReference>
<evidence type="ECO:0000256" key="3">
    <source>
        <dbReference type="ARBA" id="ARBA00022448"/>
    </source>
</evidence>
<dbReference type="PANTHER" id="PTHR43394">
    <property type="entry name" value="ATP-DEPENDENT PERMEASE MDL1, MITOCHONDRIAL"/>
    <property type="match status" value="1"/>
</dbReference>
<dbReference type="Gene3D" id="3.40.50.300">
    <property type="entry name" value="P-loop containing nucleotide triphosphate hydrolases"/>
    <property type="match status" value="3"/>
</dbReference>
<dbReference type="Pfam" id="PF00664">
    <property type="entry name" value="ABC_membrane"/>
    <property type="match status" value="2"/>
</dbReference>
<dbReference type="GO" id="GO:0016887">
    <property type="term" value="F:ATP hydrolysis activity"/>
    <property type="evidence" value="ECO:0007669"/>
    <property type="project" value="InterPro"/>
</dbReference>
<dbReference type="InterPro" id="IPR017871">
    <property type="entry name" value="ABC_transporter-like_CS"/>
</dbReference>
<dbReference type="GO" id="GO:0015421">
    <property type="term" value="F:ABC-type oligopeptide transporter activity"/>
    <property type="evidence" value="ECO:0007669"/>
    <property type="project" value="TreeGrafter"/>
</dbReference>
<evidence type="ECO:0000256" key="2">
    <source>
        <dbReference type="ARBA" id="ARBA00007577"/>
    </source>
</evidence>
<keyword evidence="5" id="KW-0677">Repeat</keyword>
<dbReference type="EMBL" id="CAJNOT010000633">
    <property type="protein sequence ID" value="CAF1040901.1"/>
    <property type="molecule type" value="Genomic_DNA"/>
</dbReference>
<dbReference type="InterPro" id="IPR011527">
    <property type="entry name" value="ABC1_TM_dom"/>
</dbReference>
<feature type="transmembrane region" description="Helical" evidence="13">
    <location>
        <begin position="427"/>
        <end position="451"/>
    </location>
</feature>
<reference evidence="16" key="1">
    <citation type="submission" date="2021-02" db="EMBL/GenBank/DDBJ databases">
        <authorList>
            <person name="Nowell W R."/>
        </authorList>
    </citation>
    <scope>NUCLEOTIDE SEQUENCE</scope>
</reference>
<dbReference type="SMART" id="SM00382">
    <property type="entry name" value="AAA"/>
    <property type="match status" value="2"/>
</dbReference>
<evidence type="ECO:0000259" key="14">
    <source>
        <dbReference type="PROSITE" id="PS50893"/>
    </source>
</evidence>
<dbReference type="PROSITE" id="PS50893">
    <property type="entry name" value="ABC_TRANSPORTER_2"/>
    <property type="match status" value="2"/>
</dbReference>
<evidence type="ECO:0000256" key="1">
    <source>
        <dbReference type="ARBA" id="ARBA00004141"/>
    </source>
</evidence>
<dbReference type="Gene3D" id="1.20.1560.10">
    <property type="entry name" value="ABC transporter type 1, transmembrane domain"/>
    <property type="match status" value="2"/>
</dbReference>
<dbReference type="PANTHER" id="PTHR43394:SF18">
    <property type="entry name" value="ABC TRANSPORTER B FAMILY MEMBER 11-LIKE"/>
    <property type="match status" value="1"/>
</dbReference>
<evidence type="ECO:0000256" key="9">
    <source>
        <dbReference type="ARBA" id="ARBA00022989"/>
    </source>
</evidence>
<feature type="region of interest" description="Disordered" evidence="12">
    <location>
        <begin position="1"/>
        <end position="44"/>
    </location>
</feature>
<dbReference type="PROSITE" id="PS00211">
    <property type="entry name" value="ABC_TRANSPORTER_1"/>
    <property type="match status" value="3"/>
</dbReference>
<dbReference type="SUPFAM" id="SSF90123">
    <property type="entry name" value="ABC transporter transmembrane region"/>
    <property type="match status" value="2"/>
</dbReference>
<dbReference type="InterPro" id="IPR027417">
    <property type="entry name" value="P-loop_NTPase"/>
</dbReference>
<keyword evidence="7" id="KW-0067">ATP-binding</keyword>
<evidence type="ECO:0000256" key="7">
    <source>
        <dbReference type="ARBA" id="ARBA00022840"/>
    </source>
</evidence>
<comment type="caution">
    <text evidence="16">The sequence shown here is derived from an EMBL/GenBank/DDBJ whole genome shotgun (WGS) entry which is preliminary data.</text>
</comment>
<keyword evidence="3" id="KW-0813">Transport</keyword>
<dbReference type="CDD" id="cd03249">
    <property type="entry name" value="ABC_MTABC3_MDL1_MDL2"/>
    <property type="match status" value="2"/>
</dbReference>
<dbReference type="Proteomes" id="UP000663864">
    <property type="component" value="Unassembled WGS sequence"/>
</dbReference>
<evidence type="ECO:0000256" key="10">
    <source>
        <dbReference type="ARBA" id="ARBA00023136"/>
    </source>
</evidence>
<name>A0A814JQM5_9BILA</name>
<feature type="compositionally biased region" description="Polar residues" evidence="12">
    <location>
        <begin position="1702"/>
        <end position="1716"/>
    </location>
</feature>
<proteinExistence type="inferred from homology"/>
<keyword evidence="6" id="KW-0547">Nucleotide-binding</keyword>
<feature type="compositionally biased region" description="Basic and acidic residues" evidence="12">
    <location>
        <begin position="1"/>
        <end position="12"/>
    </location>
</feature>
<feature type="region of interest" description="Disordered" evidence="12">
    <location>
        <begin position="1690"/>
        <end position="1716"/>
    </location>
</feature>
<feature type="compositionally biased region" description="Basic and acidic residues" evidence="12">
    <location>
        <begin position="20"/>
        <end position="43"/>
    </location>
</feature>
<feature type="transmembrane region" description="Helical" evidence="13">
    <location>
        <begin position="1160"/>
        <end position="1184"/>
    </location>
</feature>
<dbReference type="FunFam" id="3.40.50.300:FF:000479">
    <property type="entry name" value="Multidrug resistance protein 1A"/>
    <property type="match status" value="1"/>
</dbReference>
<protein>
    <submittedName>
        <fullName evidence="16">Uncharacterized protein</fullName>
    </submittedName>
</protein>
<feature type="transmembrane region" description="Helical" evidence="13">
    <location>
        <begin position="676"/>
        <end position="699"/>
    </location>
</feature>
<feature type="compositionally biased region" description="Basic and acidic residues" evidence="12">
    <location>
        <begin position="58"/>
        <end position="107"/>
    </location>
</feature>
<feature type="domain" description="ABC transporter" evidence="14">
    <location>
        <begin position="777"/>
        <end position="1031"/>
    </location>
</feature>
<dbReference type="GO" id="GO:0005743">
    <property type="term" value="C:mitochondrial inner membrane"/>
    <property type="evidence" value="ECO:0007669"/>
    <property type="project" value="TreeGrafter"/>
</dbReference>
<feature type="compositionally biased region" description="Basic and acidic residues" evidence="12">
    <location>
        <begin position="197"/>
        <end position="228"/>
    </location>
</feature>
<feature type="compositionally biased region" description="Basic and acidic residues" evidence="12">
    <location>
        <begin position="116"/>
        <end position="177"/>
    </location>
</feature>
<gene>
    <name evidence="16" type="ORF">ZHD862_LOCUS14538</name>
</gene>
<feature type="domain" description="ABC transmembrane type-1" evidence="15">
    <location>
        <begin position="1119"/>
        <end position="1408"/>
    </location>
</feature>
<comment type="subcellular location">
    <subcellularLocation>
        <location evidence="1">Membrane</location>
        <topology evidence="1">Multi-pass membrane protein</topology>
    </subcellularLocation>
</comment>
<feature type="domain" description="ABC transmembrane type-1" evidence="15">
    <location>
        <begin position="431"/>
        <end position="742"/>
    </location>
</feature>
<evidence type="ECO:0000256" key="8">
    <source>
        <dbReference type="ARBA" id="ARBA00022967"/>
    </source>
</evidence>
<feature type="domain" description="ABC transporter" evidence="14">
    <location>
        <begin position="1443"/>
        <end position="1681"/>
    </location>
</feature>
<evidence type="ECO:0000256" key="11">
    <source>
        <dbReference type="ARBA" id="ARBA00023180"/>
    </source>
</evidence>
<organism evidence="16 17">
    <name type="scientific">Rotaria sordida</name>
    <dbReference type="NCBI Taxonomy" id="392033"/>
    <lineage>
        <taxon>Eukaryota</taxon>
        <taxon>Metazoa</taxon>
        <taxon>Spiralia</taxon>
        <taxon>Gnathifera</taxon>
        <taxon>Rotifera</taxon>
        <taxon>Eurotatoria</taxon>
        <taxon>Bdelloidea</taxon>
        <taxon>Philodinida</taxon>
        <taxon>Philodinidae</taxon>
        <taxon>Rotaria</taxon>
    </lineage>
</organism>